<protein>
    <submittedName>
        <fullName evidence="5">Two component transcriptional regulator, LuxR family</fullName>
    </submittedName>
</protein>
<dbReference type="InterPro" id="IPR000792">
    <property type="entry name" value="Tscrpt_reg_LuxR_C"/>
</dbReference>
<sequence>MKQNNISIMLVDDHPLLRKGVVQLIELEDNLEVVAEANNGEDAVKRALELDPDLIMLDLNMKGLNGVETLKAIKQTGVKAKVIMFTVSDAEADVLQALKAGVDGYVLKDSEPEELIQYINKSMQGELVISAPLTQILAKSFRPKAEKEEFLEALTNRETQILRYISQGDSNKVIARKLEIAESTVKVHVKHLLKKINLKSRIEAALFAVENKLF</sequence>
<evidence type="ECO:0000259" key="3">
    <source>
        <dbReference type="PROSITE" id="PS50043"/>
    </source>
</evidence>
<dbReference type="GO" id="GO:0006355">
    <property type="term" value="P:regulation of DNA-templated transcription"/>
    <property type="evidence" value="ECO:0007669"/>
    <property type="project" value="InterPro"/>
</dbReference>
<dbReference type="SUPFAM" id="SSF46894">
    <property type="entry name" value="C-terminal effector domain of the bipartite response regulators"/>
    <property type="match status" value="1"/>
</dbReference>
<name>C7RBW8_KANKD</name>
<dbReference type="CDD" id="cd06170">
    <property type="entry name" value="LuxR_C_like"/>
    <property type="match status" value="1"/>
</dbReference>
<dbReference type="HOGENOM" id="CLU_000445_90_8_6"/>
<organism evidence="5 6">
    <name type="scientific">Kangiella koreensis (strain DSM 16069 / JCM 12317 / KCTC 12182 / SW-125)</name>
    <dbReference type="NCBI Taxonomy" id="523791"/>
    <lineage>
        <taxon>Bacteria</taxon>
        <taxon>Pseudomonadati</taxon>
        <taxon>Pseudomonadota</taxon>
        <taxon>Gammaproteobacteria</taxon>
        <taxon>Kangiellales</taxon>
        <taxon>Kangiellaceae</taxon>
        <taxon>Kangiella</taxon>
    </lineage>
</organism>
<dbReference type="FunCoup" id="C7RBW8">
    <property type="interactions" value="363"/>
</dbReference>
<dbReference type="GO" id="GO:0000160">
    <property type="term" value="P:phosphorelay signal transduction system"/>
    <property type="evidence" value="ECO:0007669"/>
    <property type="project" value="InterPro"/>
</dbReference>
<dbReference type="PANTHER" id="PTHR43214">
    <property type="entry name" value="TWO-COMPONENT RESPONSE REGULATOR"/>
    <property type="match status" value="1"/>
</dbReference>
<dbReference type="eggNOG" id="COG2197">
    <property type="taxonomic scope" value="Bacteria"/>
</dbReference>
<dbReference type="PROSITE" id="PS50110">
    <property type="entry name" value="RESPONSE_REGULATORY"/>
    <property type="match status" value="1"/>
</dbReference>
<dbReference type="STRING" id="523791.Kkor_1347"/>
<dbReference type="Proteomes" id="UP000001231">
    <property type="component" value="Chromosome"/>
</dbReference>
<dbReference type="AlphaFoldDB" id="C7RBW8"/>
<proteinExistence type="predicted"/>
<dbReference type="Gene3D" id="3.40.50.2300">
    <property type="match status" value="1"/>
</dbReference>
<evidence type="ECO:0000313" key="6">
    <source>
        <dbReference type="Proteomes" id="UP000001231"/>
    </source>
</evidence>
<keyword evidence="1" id="KW-0238">DNA-binding</keyword>
<dbReference type="PROSITE" id="PS50043">
    <property type="entry name" value="HTH_LUXR_2"/>
    <property type="match status" value="1"/>
</dbReference>
<dbReference type="PROSITE" id="PS00622">
    <property type="entry name" value="HTH_LUXR_1"/>
    <property type="match status" value="1"/>
</dbReference>
<dbReference type="InterPro" id="IPR016032">
    <property type="entry name" value="Sig_transdc_resp-reg_C-effctor"/>
</dbReference>
<reference evidence="5 6" key="1">
    <citation type="journal article" date="2009" name="Stand. Genomic Sci.">
        <title>Complete genome sequence of Kangiella koreensis type strain (SW-125).</title>
        <authorList>
            <person name="Han C."/>
            <person name="Sikorski J."/>
            <person name="Lapidus A."/>
            <person name="Nolan M."/>
            <person name="Glavina Del Rio T."/>
            <person name="Tice H."/>
            <person name="Cheng J.F."/>
            <person name="Lucas S."/>
            <person name="Chen F."/>
            <person name="Copeland A."/>
            <person name="Ivanova N."/>
            <person name="Mavromatis K."/>
            <person name="Ovchinnikova G."/>
            <person name="Pati A."/>
            <person name="Bruce D."/>
            <person name="Goodwin L."/>
            <person name="Pitluck S."/>
            <person name="Chen A."/>
            <person name="Palaniappan K."/>
            <person name="Land M."/>
            <person name="Hauser L."/>
            <person name="Chang Y.J."/>
            <person name="Jeffries C.D."/>
            <person name="Chain P."/>
            <person name="Saunders E."/>
            <person name="Brettin T."/>
            <person name="Goker M."/>
            <person name="Tindall B.J."/>
            <person name="Bristow J."/>
            <person name="Eisen J.A."/>
            <person name="Markowitz V."/>
            <person name="Hugenholtz P."/>
            <person name="Kyrpides N.C."/>
            <person name="Klenk H.P."/>
            <person name="Detter J.C."/>
        </authorList>
    </citation>
    <scope>NUCLEOTIDE SEQUENCE [LARGE SCALE GENOMIC DNA]</scope>
    <source>
        <strain evidence="6">DSM 16069 / KCTC 12182 / SW-125</strain>
    </source>
</reference>
<keyword evidence="2" id="KW-0597">Phosphoprotein</keyword>
<dbReference type="PRINTS" id="PR00038">
    <property type="entry name" value="HTHLUXR"/>
</dbReference>
<dbReference type="InterPro" id="IPR001789">
    <property type="entry name" value="Sig_transdc_resp-reg_receiver"/>
</dbReference>
<dbReference type="SUPFAM" id="SSF52172">
    <property type="entry name" value="CheY-like"/>
    <property type="match status" value="1"/>
</dbReference>
<dbReference type="NCBIfam" id="NF007935">
    <property type="entry name" value="PRK10651.1"/>
    <property type="match status" value="1"/>
</dbReference>
<dbReference type="RefSeq" id="WP_012801274.1">
    <property type="nucleotide sequence ID" value="NC_013166.1"/>
</dbReference>
<dbReference type="InterPro" id="IPR011006">
    <property type="entry name" value="CheY-like_superfamily"/>
</dbReference>
<evidence type="ECO:0000256" key="2">
    <source>
        <dbReference type="PROSITE-ProRule" id="PRU00169"/>
    </source>
</evidence>
<evidence type="ECO:0000256" key="1">
    <source>
        <dbReference type="ARBA" id="ARBA00023125"/>
    </source>
</evidence>
<dbReference type="Pfam" id="PF00196">
    <property type="entry name" value="GerE"/>
    <property type="match status" value="1"/>
</dbReference>
<dbReference type="SMART" id="SM00448">
    <property type="entry name" value="REC"/>
    <property type="match status" value="1"/>
</dbReference>
<evidence type="ECO:0000259" key="4">
    <source>
        <dbReference type="PROSITE" id="PS50110"/>
    </source>
</evidence>
<dbReference type="InterPro" id="IPR039420">
    <property type="entry name" value="WalR-like"/>
</dbReference>
<dbReference type="PANTHER" id="PTHR43214:SF38">
    <property type="entry name" value="NITRATE_NITRITE RESPONSE REGULATOR PROTEIN NARL"/>
    <property type="match status" value="1"/>
</dbReference>
<feature type="modified residue" description="4-aspartylphosphate" evidence="2">
    <location>
        <position position="58"/>
    </location>
</feature>
<feature type="domain" description="HTH luxR-type" evidence="3">
    <location>
        <begin position="147"/>
        <end position="212"/>
    </location>
</feature>
<dbReference type="Pfam" id="PF00072">
    <property type="entry name" value="Response_reg"/>
    <property type="match status" value="1"/>
</dbReference>
<gene>
    <name evidence="5" type="ordered locus">Kkor_1347</name>
</gene>
<dbReference type="GO" id="GO:0003677">
    <property type="term" value="F:DNA binding"/>
    <property type="evidence" value="ECO:0007669"/>
    <property type="project" value="UniProtKB-KW"/>
</dbReference>
<dbReference type="KEGG" id="kko:Kkor_1347"/>
<feature type="domain" description="Response regulatory" evidence="4">
    <location>
        <begin position="7"/>
        <end position="123"/>
    </location>
</feature>
<evidence type="ECO:0000313" key="5">
    <source>
        <dbReference type="EMBL" id="ACV26760.1"/>
    </source>
</evidence>
<dbReference type="OrthoDB" id="9796655at2"/>
<keyword evidence="6" id="KW-1185">Reference proteome</keyword>
<dbReference type="EMBL" id="CP001707">
    <property type="protein sequence ID" value="ACV26760.1"/>
    <property type="molecule type" value="Genomic_DNA"/>
</dbReference>
<dbReference type="InParanoid" id="C7RBW8"/>
<dbReference type="SMART" id="SM00421">
    <property type="entry name" value="HTH_LUXR"/>
    <property type="match status" value="1"/>
</dbReference>
<accession>C7RBW8</accession>